<organism evidence="3 4">
    <name type="scientific">Chitinophaga filiformis</name>
    <name type="common">Myxococcus filiformis</name>
    <name type="synonym">Flexibacter filiformis</name>
    <dbReference type="NCBI Taxonomy" id="104663"/>
    <lineage>
        <taxon>Bacteria</taxon>
        <taxon>Pseudomonadati</taxon>
        <taxon>Bacteroidota</taxon>
        <taxon>Chitinophagia</taxon>
        <taxon>Chitinophagales</taxon>
        <taxon>Chitinophagaceae</taxon>
        <taxon>Chitinophaga</taxon>
    </lineage>
</organism>
<dbReference type="PROSITE" id="PS00745">
    <property type="entry name" value="RF_PROK_I"/>
    <property type="match status" value="1"/>
</dbReference>
<evidence type="ECO:0000256" key="1">
    <source>
        <dbReference type="ARBA" id="ARBA00010835"/>
    </source>
</evidence>
<dbReference type="PANTHER" id="PTHR43804:SF9">
    <property type="entry name" value="PEPTIDE CHAIN RELEASE FACTOR HOMOLOG-RELATED"/>
    <property type="match status" value="1"/>
</dbReference>
<dbReference type="Gene3D" id="3.30.70.1660">
    <property type="match status" value="1"/>
</dbReference>
<dbReference type="OrthoDB" id="9815709at2"/>
<reference evidence="3 4" key="1">
    <citation type="submission" date="2016-10" db="EMBL/GenBank/DDBJ databases">
        <authorList>
            <person name="de Groot N.N."/>
        </authorList>
    </citation>
    <scope>NUCLEOTIDE SEQUENCE [LARGE SCALE GENOMIC DNA]</scope>
    <source>
        <strain evidence="3 4">DSM 527</strain>
    </source>
</reference>
<gene>
    <name evidence="3" type="ORF">SAMN04488121_101435</name>
</gene>
<dbReference type="RefSeq" id="WP_089828585.1">
    <property type="nucleotide sequence ID" value="NZ_FNBN01000001.1"/>
</dbReference>
<dbReference type="SUPFAM" id="SSF75620">
    <property type="entry name" value="Release factor"/>
    <property type="match status" value="1"/>
</dbReference>
<dbReference type="STRING" id="104663.SAMN04488121_101435"/>
<dbReference type="Gene3D" id="3.30.160.20">
    <property type="match status" value="1"/>
</dbReference>
<evidence type="ECO:0000313" key="4">
    <source>
        <dbReference type="Proteomes" id="UP000199045"/>
    </source>
</evidence>
<evidence type="ECO:0000259" key="2">
    <source>
        <dbReference type="PROSITE" id="PS00745"/>
    </source>
</evidence>
<dbReference type="GO" id="GO:0003747">
    <property type="term" value="F:translation release factor activity"/>
    <property type="evidence" value="ECO:0007669"/>
    <property type="project" value="InterPro"/>
</dbReference>
<dbReference type="Proteomes" id="UP000199045">
    <property type="component" value="Unassembled WGS sequence"/>
</dbReference>
<dbReference type="InterPro" id="IPR000352">
    <property type="entry name" value="Pep_chain_release_fac_I"/>
</dbReference>
<comment type="similarity">
    <text evidence="1">Belongs to the prokaryotic/mitochondrial release factor family.</text>
</comment>
<dbReference type="InterPro" id="IPR045853">
    <property type="entry name" value="Pep_chain_release_fac_I_sf"/>
</dbReference>
<proteinExistence type="inferred from homology"/>
<dbReference type="PANTHER" id="PTHR43804">
    <property type="entry name" value="LD18447P"/>
    <property type="match status" value="1"/>
</dbReference>
<dbReference type="NCBIfam" id="TIGR03072">
    <property type="entry name" value="release_prfH"/>
    <property type="match status" value="1"/>
</dbReference>
<dbReference type="InterPro" id="IPR017509">
    <property type="entry name" value="PrfH"/>
</dbReference>
<accession>A0A1G7HES0</accession>
<sequence length="210" mass="24108">MNKSIIQVTAGRGPAECTRVVAKVVELMMKAARAQGLDIQVLESKKGDLKGTLLSAVLLIKEENSIREKRLEAFVKEWRGTVQWIAESPYRKFHKRKNWFVGVEVFDVKEQLKWDLKDVKLESCRASGPGGQHVNKVETAVRGTHMPSGIQVLAMDSRSQLQNKQLCLERLEAKFMSWQMEQLLARRQDQWQEHNELERGRAVKVITDKL</sequence>
<protein>
    <submittedName>
        <fullName evidence="3">Peptide chain release factor</fullName>
    </submittedName>
</protein>
<dbReference type="EMBL" id="FNBN01000001">
    <property type="protein sequence ID" value="SDE98836.1"/>
    <property type="molecule type" value="Genomic_DNA"/>
</dbReference>
<dbReference type="InterPro" id="IPR050057">
    <property type="entry name" value="Prokaryotic/Mito_RF"/>
</dbReference>
<feature type="domain" description="Prokaryotic-type class I peptide chain release factors" evidence="2">
    <location>
        <begin position="125"/>
        <end position="141"/>
    </location>
</feature>
<evidence type="ECO:0000313" key="3">
    <source>
        <dbReference type="EMBL" id="SDE98836.1"/>
    </source>
</evidence>
<dbReference type="Pfam" id="PF00472">
    <property type="entry name" value="RF-1"/>
    <property type="match status" value="1"/>
</dbReference>
<dbReference type="AlphaFoldDB" id="A0A1G7HES0"/>
<name>A0A1G7HES0_CHIFI</name>